<accession>A0A0V1BGH4</accession>
<reference evidence="1 2" key="1">
    <citation type="submission" date="2015-01" db="EMBL/GenBank/DDBJ databases">
        <title>Evolution of Trichinella species and genotypes.</title>
        <authorList>
            <person name="Korhonen P.K."/>
            <person name="Edoardo P."/>
            <person name="Giuseppe L.R."/>
            <person name="Gasser R.B."/>
        </authorList>
    </citation>
    <scope>NUCLEOTIDE SEQUENCE [LARGE SCALE GENOMIC DNA]</scope>
    <source>
        <strain evidence="1">ISS3</strain>
    </source>
</reference>
<evidence type="ECO:0000313" key="2">
    <source>
        <dbReference type="Proteomes" id="UP000054776"/>
    </source>
</evidence>
<dbReference type="InParanoid" id="A0A0V1BGH4"/>
<gene>
    <name evidence="1" type="ORF">T01_3100</name>
</gene>
<comment type="caution">
    <text evidence="1">The sequence shown here is derived from an EMBL/GenBank/DDBJ whole genome shotgun (WGS) entry which is preliminary data.</text>
</comment>
<dbReference type="Proteomes" id="UP000054776">
    <property type="component" value="Unassembled WGS sequence"/>
</dbReference>
<dbReference type="AlphaFoldDB" id="A0A0V1BGH4"/>
<proteinExistence type="predicted"/>
<protein>
    <submittedName>
        <fullName evidence="1">Uncharacterized protein</fullName>
    </submittedName>
</protein>
<keyword evidence="2" id="KW-1185">Reference proteome</keyword>
<evidence type="ECO:0000313" key="1">
    <source>
        <dbReference type="EMBL" id="KRY36089.1"/>
    </source>
</evidence>
<organism evidence="1 2">
    <name type="scientific">Trichinella spiralis</name>
    <name type="common">Trichina worm</name>
    <dbReference type="NCBI Taxonomy" id="6334"/>
    <lineage>
        <taxon>Eukaryota</taxon>
        <taxon>Metazoa</taxon>
        <taxon>Ecdysozoa</taxon>
        <taxon>Nematoda</taxon>
        <taxon>Enoplea</taxon>
        <taxon>Dorylaimia</taxon>
        <taxon>Trichinellida</taxon>
        <taxon>Trichinellidae</taxon>
        <taxon>Trichinella</taxon>
    </lineage>
</organism>
<sequence length="67" mass="7261">MTEREKAGTDGRVIGGRIGGGTRKSRYVLEGRGRGFHYDYTVEIWLAGVHHRIATGEVSVGCNTPTA</sequence>
<name>A0A0V1BGH4_TRISP</name>
<dbReference type="EMBL" id="JYDH01000046">
    <property type="protein sequence ID" value="KRY36089.1"/>
    <property type="molecule type" value="Genomic_DNA"/>
</dbReference>